<dbReference type="Gene3D" id="2.60.200.20">
    <property type="match status" value="2"/>
</dbReference>
<dbReference type="PROSITE" id="PS50006">
    <property type="entry name" value="FHA_DOMAIN"/>
    <property type="match status" value="2"/>
</dbReference>
<evidence type="ECO:0000313" key="5">
    <source>
        <dbReference type="Proteomes" id="UP000242861"/>
    </source>
</evidence>
<dbReference type="InterPro" id="IPR000253">
    <property type="entry name" value="FHA_dom"/>
</dbReference>
<sequence length="282" mass="30509">MLKLHFKDARQAPLWLTEERFTLGQDPRNQLQLDDPGISAFHAEIRQEQGYYYLSDCGSLAGTWVNEERVTTGLQLRSGDQIRLASVELQVLDPVKQSTAPRAAAGGWSLQVLKGEREGSKYPVNAALTLGRASDCELCFAGDQQLSRRHCQFYLKEGGLHFKDLGSANGVLLNQQPSKAAPLHAGDQLQLGSMSLLVIGPKITQHSAEEDQDATRFMPMVSAPRAPVQRQSSRGAAVNPARASAADTPPSGAEPVRRGAPWPLLAALLLVVAGAAWVLLGR</sequence>
<dbReference type="Pfam" id="PF00498">
    <property type="entry name" value="FHA"/>
    <property type="match status" value="2"/>
</dbReference>
<gene>
    <name evidence="4" type="ORF">CW360_08125</name>
</gene>
<dbReference type="RefSeq" id="WP_101193353.1">
    <property type="nucleotide sequence ID" value="NZ_PIYS01000014.1"/>
</dbReference>
<dbReference type="EMBL" id="PIYS01000014">
    <property type="protein sequence ID" value="PKF71413.1"/>
    <property type="molecule type" value="Genomic_DNA"/>
</dbReference>
<proteinExistence type="predicted"/>
<keyword evidence="2" id="KW-0472">Membrane</keyword>
<reference evidence="5" key="1">
    <citation type="submission" date="2017-12" db="EMBL/GenBank/DDBJ databases">
        <authorList>
            <person name="Yu X.-Y."/>
        </authorList>
    </citation>
    <scope>NUCLEOTIDE SEQUENCE [LARGE SCALE GENOMIC DNA]</scope>
    <source>
        <strain evidence="5">ZYSR67-Z</strain>
    </source>
</reference>
<feature type="region of interest" description="Disordered" evidence="1">
    <location>
        <begin position="224"/>
        <end position="256"/>
    </location>
</feature>
<dbReference type="AlphaFoldDB" id="A0A2I0CQS1"/>
<feature type="transmembrane region" description="Helical" evidence="2">
    <location>
        <begin position="260"/>
        <end position="280"/>
    </location>
</feature>
<protein>
    <submittedName>
        <fullName evidence="4">FHA domain-containing protein</fullName>
    </submittedName>
</protein>
<organism evidence="4 5">
    <name type="scientific">Pseudomonas fluvialis</name>
    <dbReference type="NCBI Taxonomy" id="1793966"/>
    <lineage>
        <taxon>Bacteria</taxon>
        <taxon>Pseudomonadati</taxon>
        <taxon>Pseudomonadota</taxon>
        <taxon>Gammaproteobacteria</taxon>
        <taxon>Pseudomonadales</taxon>
        <taxon>Pseudomonadaceae</taxon>
        <taxon>Pseudomonas</taxon>
    </lineage>
</organism>
<keyword evidence="2" id="KW-1133">Transmembrane helix</keyword>
<dbReference type="InterPro" id="IPR050923">
    <property type="entry name" value="Cell_Proc_Reg/RNA_Proc"/>
</dbReference>
<dbReference type="SUPFAM" id="SSF49879">
    <property type="entry name" value="SMAD/FHA domain"/>
    <property type="match status" value="2"/>
</dbReference>
<evidence type="ECO:0000259" key="3">
    <source>
        <dbReference type="PROSITE" id="PS50006"/>
    </source>
</evidence>
<keyword evidence="2" id="KW-0812">Transmembrane</keyword>
<dbReference type="SMART" id="SM00240">
    <property type="entry name" value="FHA"/>
    <property type="match status" value="2"/>
</dbReference>
<evidence type="ECO:0000256" key="1">
    <source>
        <dbReference type="SAM" id="MobiDB-lite"/>
    </source>
</evidence>
<dbReference type="CDD" id="cd00060">
    <property type="entry name" value="FHA"/>
    <property type="match status" value="2"/>
</dbReference>
<name>A0A2I0CQS1_9PSED</name>
<evidence type="ECO:0000313" key="4">
    <source>
        <dbReference type="EMBL" id="PKF71413.1"/>
    </source>
</evidence>
<dbReference type="Proteomes" id="UP000242861">
    <property type="component" value="Unassembled WGS sequence"/>
</dbReference>
<comment type="caution">
    <text evidence="4">The sequence shown here is derived from an EMBL/GenBank/DDBJ whole genome shotgun (WGS) entry which is preliminary data.</text>
</comment>
<accession>A0A2I0CQS1</accession>
<feature type="domain" description="FHA" evidence="3">
    <location>
        <begin position="128"/>
        <end position="178"/>
    </location>
</feature>
<feature type="domain" description="FHA" evidence="3">
    <location>
        <begin position="21"/>
        <end position="70"/>
    </location>
</feature>
<dbReference type="InterPro" id="IPR008984">
    <property type="entry name" value="SMAD_FHA_dom_sf"/>
</dbReference>
<evidence type="ECO:0000256" key="2">
    <source>
        <dbReference type="SAM" id="Phobius"/>
    </source>
</evidence>
<dbReference type="PANTHER" id="PTHR23308">
    <property type="entry name" value="NUCLEAR INHIBITOR OF PROTEIN PHOSPHATASE-1"/>
    <property type="match status" value="1"/>
</dbReference>